<dbReference type="PRINTS" id="PR00463">
    <property type="entry name" value="EP450I"/>
</dbReference>
<evidence type="ECO:0000256" key="9">
    <source>
        <dbReference type="RuleBase" id="RU000461"/>
    </source>
</evidence>
<dbReference type="GO" id="GO:0004497">
    <property type="term" value="F:monooxygenase activity"/>
    <property type="evidence" value="ECO:0007669"/>
    <property type="project" value="UniProtKB-KW"/>
</dbReference>
<dbReference type="InterPro" id="IPR036396">
    <property type="entry name" value="Cyt_P450_sf"/>
</dbReference>
<comment type="caution">
    <text evidence="11">The sequence shown here is derived from an EMBL/GenBank/DDBJ whole genome shotgun (WGS) entry which is preliminary data.</text>
</comment>
<organism evidence="11 12">
    <name type="scientific">Zingiber officinale</name>
    <name type="common">Ginger</name>
    <name type="synonym">Amomum zingiber</name>
    <dbReference type="NCBI Taxonomy" id="94328"/>
    <lineage>
        <taxon>Eukaryota</taxon>
        <taxon>Viridiplantae</taxon>
        <taxon>Streptophyta</taxon>
        <taxon>Embryophyta</taxon>
        <taxon>Tracheophyta</taxon>
        <taxon>Spermatophyta</taxon>
        <taxon>Magnoliopsida</taxon>
        <taxon>Liliopsida</taxon>
        <taxon>Zingiberales</taxon>
        <taxon>Zingiberaceae</taxon>
        <taxon>Zingiber</taxon>
    </lineage>
</organism>
<dbReference type="GO" id="GO:0016705">
    <property type="term" value="F:oxidoreductase activity, acting on paired donors, with incorporation or reduction of molecular oxygen"/>
    <property type="evidence" value="ECO:0007669"/>
    <property type="project" value="InterPro"/>
</dbReference>
<feature type="binding site" description="axial binding residue" evidence="8">
    <location>
        <position position="485"/>
    </location>
    <ligand>
        <name>heme</name>
        <dbReference type="ChEBI" id="CHEBI:30413"/>
    </ligand>
    <ligandPart>
        <name>Fe</name>
        <dbReference type="ChEBI" id="CHEBI:18248"/>
    </ligandPart>
</feature>
<name>A0A8J5EU83_ZINOF</name>
<dbReference type="PANTHER" id="PTHR47946:SF23">
    <property type="entry name" value="CYTOCHROME P450 78A9"/>
    <property type="match status" value="1"/>
</dbReference>
<dbReference type="PANTHER" id="PTHR47946">
    <property type="entry name" value="CYTOCHROME P450 78A7-RELATED"/>
    <property type="match status" value="1"/>
</dbReference>
<evidence type="ECO:0000256" key="10">
    <source>
        <dbReference type="SAM" id="Phobius"/>
    </source>
</evidence>
<accession>A0A8J5EU83</accession>
<dbReference type="InterPro" id="IPR001128">
    <property type="entry name" value="Cyt_P450"/>
</dbReference>
<dbReference type="PROSITE" id="PS00086">
    <property type="entry name" value="CYTOCHROME_P450"/>
    <property type="match status" value="1"/>
</dbReference>
<evidence type="ECO:0000256" key="8">
    <source>
        <dbReference type="PIRSR" id="PIRSR602401-1"/>
    </source>
</evidence>
<keyword evidence="10" id="KW-1133">Transmembrane helix</keyword>
<keyword evidence="12" id="KW-1185">Reference proteome</keyword>
<keyword evidence="10" id="KW-0472">Membrane</keyword>
<gene>
    <name evidence="11" type="ORF">ZIOFF_070869</name>
</gene>
<dbReference type="PRINTS" id="PR00385">
    <property type="entry name" value="P450"/>
</dbReference>
<dbReference type="InterPro" id="IPR017972">
    <property type="entry name" value="Cyt_P450_CS"/>
</dbReference>
<comment type="cofactor">
    <cofactor evidence="1 8">
        <name>heme</name>
        <dbReference type="ChEBI" id="CHEBI:30413"/>
    </cofactor>
</comment>
<dbReference type="Pfam" id="PF00067">
    <property type="entry name" value="p450"/>
    <property type="match status" value="1"/>
</dbReference>
<keyword evidence="10" id="KW-0812">Transmembrane</keyword>
<evidence type="ECO:0000256" key="5">
    <source>
        <dbReference type="ARBA" id="ARBA00023002"/>
    </source>
</evidence>
<dbReference type="GO" id="GO:0005506">
    <property type="term" value="F:iron ion binding"/>
    <property type="evidence" value="ECO:0007669"/>
    <property type="project" value="InterPro"/>
</dbReference>
<dbReference type="Proteomes" id="UP000734854">
    <property type="component" value="Unassembled WGS sequence"/>
</dbReference>
<protein>
    <submittedName>
        <fullName evidence="11">Uncharacterized protein</fullName>
    </submittedName>
</protein>
<dbReference type="FunFam" id="1.10.630.10:FF:000016">
    <property type="entry name" value="Cytochrome P450 78A5"/>
    <property type="match status" value="1"/>
</dbReference>
<dbReference type="Gene3D" id="1.10.630.10">
    <property type="entry name" value="Cytochrome P450"/>
    <property type="match status" value="1"/>
</dbReference>
<evidence type="ECO:0000313" key="12">
    <source>
        <dbReference type="Proteomes" id="UP000734854"/>
    </source>
</evidence>
<dbReference type="EMBL" id="JACMSC010000021">
    <property type="protein sequence ID" value="KAG6469934.1"/>
    <property type="molecule type" value="Genomic_DNA"/>
</dbReference>
<evidence type="ECO:0000256" key="6">
    <source>
        <dbReference type="ARBA" id="ARBA00023004"/>
    </source>
</evidence>
<evidence type="ECO:0000256" key="1">
    <source>
        <dbReference type="ARBA" id="ARBA00001971"/>
    </source>
</evidence>
<sequence>MAMATAEIGSSVSLSLLAAQCTALSANPPRFLPLAAVLAVWWLFTLLLHWASPGGPAWGRYWWSRGRPLFPGATAIPGPRGLPVVGSMGLMSGLAHRKLAAAADAIPGARRLMALSLGHTRVVVTCDPEVAKDILNSSDFADRPVKQSAYSLMFHRAIGFAPYGAYWRALRRVAATHLFSPKQVAAFALHRAEVAAEMVRALDGLVAAGGPVQVRTVLKRASLNHAMRFVFGRQYTIGCESQEAMELRSLVEEGYDHLGKLNWADHLPFLSSLDLQRVRRDCSGLVRRVNRFVTRIIEQHRVDRELDSAAPPGDFVDVLLSLEGPDKLSDTDMVAVLWEMIFRGTDTVAVLIEWVMARLVMEREVQGKLQAELDDADRAVTGTETFLAPPYLQAVIKETLRMHPPGPLLSWARLSTSDASVGDGAYVVPAGTTAMVNMWAIARDPRVWPHPLRFDPARFTGPAAEFTVMGSDLRLAPFGAGRRSCPGKGLAMATVELWVAALAQAFEWRPPSEDCASVDLSEELRLSCEMASPLSVRLRRRPAQRVVP</sequence>
<dbReference type="InterPro" id="IPR002401">
    <property type="entry name" value="Cyt_P450_E_grp-I"/>
</dbReference>
<proteinExistence type="inferred from homology"/>
<dbReference type="AlphaFoldDB" id="A0A8J5EU83"/>
<dbReference type="SUPFAM" id="SSF48264">
    <property type="entry name" value="Cytochrome P450"/>
    <property type="match status" value="1"/>
</dbReference>
<evidence type="ECO:0000256" key="4">
    <source>
        <dbReference type="ARBA" id="ARBA00022723"/>
    </source>
</evidence>
<dbReference type="InterPro" id="IPR051996">
    <property type="entry name" value="Cytochrome_P450_78A"/>
</dbReference>
<feature type="transmembrane region" description="Helical" evidence="10">
    <location>
        <begin position="33"/>
        <end position="51"/>
    </location>
</feature>
<evidence type="ECO:0000256" key="2">
    <source>
        <dbReference type="ARBA" id="ARBA00010617"/>
    </source>
</evidence>
<reference evidence="11 12" key="1">
    <citation type="submission" date="2020-08" db="EMBL/GenBank/DDBJ databases">
        <title>Plant Genome Project.</title>
        <authorList>
            <person name="Zhang R.-G."/>
        </authorList>
    </citation>
    <scope>NUCLEOTIDE SEQUENCE [LARGE SCALE GENOMIC DNA]</scope>
    <source>
        <tissue evidence="11">Rhizome</tissue>
    </source>
</reference>
<keyword evidence="3 8" id="KW-0349">Heme</keyword>
<keyword evidence="4 8" id="KW-0479">Metal-binding</keyword>
<evidence type="ECO:0000256" key="3">
    <source>
        <dbReference type="ARBA" id="ARBA00022617"/>
    </source>
</evidence>
<comment type="similarity">
    <text evidence="2 9">Belongs to the cytochrome P450 family.</text>
</comment>
<dbReference type="GO" id="GO:0020037">
    <property type="term" value="F:heme binding"/>
    <property type="evidence" value="ECO:0007669"/>
    <property type="project" value="InterPro"/>
</dbReference>
<keyword evidence="5 9" id="KW-0560">Oxidoreductase</keyword>
<keyword evidence="7 9" id="KW-0503">Monooxygenase</keyword>
<keyword evidence="6 8" id="KW-0408">Iron</keyword>
<evidence type="ECO:0000313" key="11">
    <source>
        <dbReference type="EMBL" id="KAG6469934.1"/>
    </source>
</evidence>
<evidence type="ECO:0000256" key="7">
    <source>
        <dbReference type="ARBA" id="ARBA00023033"/>
    </source>
</evidence>